<dbReference type="EMBL" id="JBBPBN010000001">
    <property type="protein sequence ID" value="KAK9045655.1"/>
    <property type="molecule type" value="Genomic_DNA"/>
</dbReference>
<protein>
    <submittedName>
        <fullName evidence="1">Uncharacterized protein</fullName>
    </submittedName>
</protein>
<accession>A0ABR2U7I2</accession>
<proteinExistence type="predicted"/>
<dbReference type="Proteomes" id="UP001396334">
    <property type="component" value="Unassembled WGS sequence"/>
</dbReference>
<organism evidence="1 2">
    <name type="scientific">Hibiscus sabdariffa</name>
    <name type="common">roselle</name>
    <dbReference type="NCBI Taxonomy" id="183260"/>
    <lineage>
        <taxon>Eukaryota</taxon>
        <taxon>Viridiplantae</taxon>
        <taxon>Streptophyta</taxon>
        <taxon>Embryophyta</taxon>
        <taxon>Tracheophyta</taxon>
        <taxon>Spermatophyta</taxon>
        <taxon>Magnoliopsida</taxon>
        <taxon>eudicotyledons</taxon>
        <taxon>Gunneridae</taxon>
        <taxon>Pentapetalae</taxon>
        <taxon>rosids</taxon>
        <taxon>malvids</taxon>
        <taxon>Malvales</taxon>
        <taxon>Malvaceae</taxon>
        <taxon>Malvoideae</taxon>
        <taxon>Hibiscus</taxon>
    </lineage>
</organism>
<evidence type="ECO:0000313" key="2">
    <source>
        <dbReference type="Proteomes" id="UP001396334"/>
    </source>
</evidence>
<reference evidence="1 2" key="1">
    <citation type="journal article" date="2024" name="G3 (Bethesda)">
        <title>Genome assembly of Hibiscus sabdariffa L. provides insights into metabolisms of medicinal natural products.</title>
        <authorList>
            <person name="Kim T."/>
        </authorList>
    </citation>
    <scope>NUCLEOTIDE SEQUENCE [LARGE SCALE GENOMIC DNA]</scope>
    <source>
        <strain evidence="1">TK-2024</strain>
        <tissue evidence="1">Old leaves</tissue>
    </source>
</reference>
<comment type="caution">
    <text evidence="1">The sequence shown here is derived from an EMBL/GenBank/DDBJ whole genome shotgun (WGS) entry which is preliminary data.</text>
</comment>
<name>A0ABR2U7I2_9ROSI</name>
<keyword evidence="2" id="KW-1185">Reference proteome</keyword>
<gene>
    <name evidence="1" type="ORF">V6N11_051564</name>
</gene>
<evidence type="ECO:0000313" key="1">
    <source>
        <dbReference type="EMBL" id="KAK9045655.1"/>
    </source>
</evidence>
<sequence>MFLKSLGLCLNPKSLVGLSLLQLGSSQFLTTILPINSHRELFIAKSLKSWTLEVLACRLEYVKGGVPSSTESRGSQVAVSGTILLVPSVETLWTVERELVSSLETPNVVVQAEPSSSVQPVRVGTVEVPIPDVSNAALGCSNESCTNRPVSPGVSMDQSCRVVPADFLVSSTATPAPCQSAADDSRVATCTRTVMENGSGLNSTSFEPAIELEPASQVTPELDNVADFGVQQLM</sequence>